<evidence type="ECO:0000313" key="2">
    <source>
        <dbReference type="Proteomes" id="UP001179181"/>
    </source>
</evidence>
<organism evidence="1 2">
    <name type="scientific">Dyadobacter arcticus</name>
    <dbReference type="NCBI Taxonomy" id="1078754"/>
    <lineage>
        <taxon>Bacteria</taxon>
        <taxon>Pseudomonadati</taxon>
        <taxon>Bacteroidota</taxon>
        <taxon>Cytophagia</taxon>
        <taxon>Cytophagales</taxon>
        <taxon>Spirosomataceae</taxon>
        <taxon>Dyadobacter</taxon>
    </lineage>
</organism>
<name>A0ABX0UKG6_9BACT</name>
<accession>A0ABX0UKG6</accession>
<keyword evidence="2" id="KW-1185">Reference proteome</keyword>
<dbReference type="RefSeq" id="WP_167270543.1">
    <property type="nucleotide sequence ID" value="NZ_JAASQJ010000002.1"/>
</dbReference>
<proteinExistence type="predicted"/>
<dbReference type="Proteomes" id="UP001179181">
    <property type="component" value="Unassembled WGS sequence"/>
</dbReference>
<dbReference type="EMBL" id="JAASQJ010000002">
    <property type="protein sequence ID" value="NIJ53441.1"/>
    <property type="molecule type" value="Genomic_DNA"/>
</dbReference>
<evidence type="ECO:0000313" key="1">
    <source>
        <dbReference type="EMBL" id="NIJ53441.1"/>
    </source>
</evidence>
<sequence>MKTRGFVILMIAFFALGECCGQQMAVNRHNWEMHINYWAPRVSGDHSMPYSYMFKRNISSNEEIGAWRIMLSPLFYWLNGYDKTDTIFNWTKASSFEFRPMIQTGYEWQKWLGISMLYYGADLGWRTRSETGISHDYSLSDGIISINQRKLTNRTSDSWLAGFTGMKYYVGKRFSVSLESQLQLRYTIKSETFSYAGKRIYKDKETAAQLIPFSYYLFNLSYNF</sequence>
<reference evidence="1 2" key="1">
    <citation type="submission" date="2020-03" db="EMBL/GenBank/DDBJ databases">
        <title>Genomic Encyclopedia of Type Strains, Phase IV (KMG-IV): sequencing the most valuable type-strain genomes for metagenomic binning, comparative biology and taxonomic classification.</title>
        <authorList>
            <person name="Goeker M."/>
        </authorList>
    </citation>
    <scope>NUCLEOTIDE SEQUENCE [LARGE SCALE GENOMIC DNA]</scope>
    <source>
        <strain evidence="1 2">DSM 102865</strain>
    </source>
</reference>
<gene>
    <name evidence="1" type="ORF">FHS68_002611</name>
</gene>
<comment type="caution">
    <text evidence="1">The sequence shown here is derived from an EMBL/GenBank/DDBJ whole genome shotgun (WGS) entry which is preliminary data.</text>
</comment>
<evidence type="ECO:0008006" key="3">
    <source>
        <dbReference type="Google" id="ProtNLM"/>
    </source>
</evidence>
<protein>
    <recommendedName>
        <fullName evidence="3">Outer membrane protein beta-barrel domain-containing protein</fullName>
    </recommendedName>
</protein>